<comment type="caution">
    <text evidence="3">The sequence shown here is derived from an EMBL/GenBank/DDBJ whole genome shotgun (WGS) entry which is preliminary data.</text>
</comment>
<dbReference type="GO" id="GO:0006824">
    <property type="term" value="P:cobalt ion transport"/>
    <property type="evidence" value="ECO:0007669"/>
    <property type="project" value="UniProtKB-KW"/>
</dbReference>
<protein>
    <submittedName>
        <fullName evidence="3">Nickel transporter</fullName>
    </submittedName>
</protein>
<dbReference type="GO" id="GO:0005886">
    <property type="term" value="C:plasma membrane"/>
    <property type="evidence" value="ECO:0007669"/>
    <property type="project" value="UniProtKB-SubCell"/>
</dbReference>
<dbReference type="EMBL" id="WHYR01000038">
    <property type="protein sequence ID" value="MQL53110.1"/>
    <property type="molecule type" value="Genomic_DNA"/>
</dbReference>
<keyword evidence="1" id="KW-0472">Membrane</keyword>
<reference evidence="3 4" key="1">
    <citation type="submission" date="2019-10" db="EMBL/GenBank/DDBJ databases">
        <title>Comparative genomics of sulfur disproportionating microorganisms.</title>
        <authorList>
            <person name="Ward L.M."/>
            <person name="Bertran E."/>
            <person name="Johnston D."/>
        </authorList>
    </citation>
    <scope>NUCLEOTIDE SEQUENCE [LARGE SCALE GENOMIC DNA]</scope>
    <source>
        <strain evidence="3 4">DSM 14055</strain>
    </source>
</reference>
<evidence type="ECO:0000256" key="1">
    <source>
        <dbReference type="SAM" id="Phobius"/>
    </source>
</evidence>
<dbReference type="PANTHER" id="PTHR40659">
    <property type="entry name" value="NICKEL/COBALT EFFLUX SYSTEM RCNA"/>
    <property type="match status" value="1"/>
</dbReference>
<dbReference type="Proteomes" id="UP000441717">
    <property type="component" value="Unassembled WGS sequence"/>
</dbReference>
<feature type="transmembrane region" description="Helical" evidence="1">
    <location>
        <begin position="132"/>
        <end position="156"/>
    </location>
</feature>
<sequence length="233" mass="24219">MGGLTFGVTHLSAFGLGMLHALEPGHGKGIMGAYLVLSRGRSVDALQLGLITAATHTLVVLALAMGARWATWLTMTAAGMPRQELGTWLQLVSGLLVAFIGLRLLLLRRHCCPHCGHPGPLAEAAGFRRDRWGLLVVGVTNGLAPCPGALAVMLLSMGSGTPLAGLSLVLAFGLGGAVALVGVGLLFVRLSFLAQRVLGPRSWRWLTVASGLLIIFIGALTAWTALAGRHQPG</sequence>
<dbReference type="RefSeq" id="WP_341473969.1">
    <property type="nucleotide sequence ID" value="NZ_WHYR01000038.1"/>
</dbReference>
<dbReference type="InterPro" id="IPR051224">
    <property type="entry name" value="NiCoT_RcnA"/>
</dbReference>
<evidence type="ECO:0000313" key="4">
    <source>
        <dbReference type="Proteomes" id="UP000441717"/>
    </source>
</evidence>
<organism evidence="3 4">
    <name type="scientific">Desulfofundulus thermobenzoicus</name>
    <dbReference type="NCBI Taxonomy" id="29376"/>
    <lineage>
        <taxon>Bacteria</taxon>
        <taxon>Bacillati</taxon>
        <taxon>Bacillota</taxon>
        <taxon>Clostridia</taxon>
        <taxon>Eubacteriales</taxon>
        <taxon>Peptococcaceae</taxon>
        <taxon>Desulfofundulus</taxon>
    </lineage>
</organism>
<dbReference type="GO" id="GO:0010045">
    <property type="term" value="P:response to nickel cation"/>
    <property type="evidence" value="ECO:0007669"/>
    <property type="project" value="TreeGrafter"/>
</dbReference>
<evidence type="ECO:0000313" key="3">
    <source>
        <dbReference type="EMBL" id="MQL53110.1"/>
    </source>
</evidence>
<feature type="transmembrane region" description="Helical" evidence="1">
    <location>
        <begin position="87"/>
        <end position="106"/>
    </location>
</feature>
<proteinExistence type="predicted"/>
<keyword evidence="4" id="KW-1185">Reference proteome</keyword>
<dbReference type="AlphaFoldDB" id="A0A6N7ISS5"/>
<evidence type="ECO:0000259" key="2">
    <source>
        <dbReference type="Pfam" id="PF13386"/>
    </source>
</evidence>
<feature type="domain" description="Urease accessory protein UreH-like transmembrane" evidence="2">
    <location>
        <begin position="66"/>
        <end position="219"/>
    </location>
</feature>
<keyword evidence="1" id="KW-0812">Transmembrane</keyword>
<dbReference type="GO" id="GO:0015099">
    <property type="term" value="F:nickel cation transmembrane transporter activity"/>
    <property type="evidence" value="ECO:0007669"/>
    <property type="project" value="TreeGrafter"/>
</dbReference>
<accession>A0A6N7ISS5</accession>
<feature type="transmembrane region" description="Helical" evidence="1">
    <location>
        <begin position="205"/>
        <end position="226"/>
    </location>
</feature>
<dbReference type="GO" id="GO:0032025">
    <property type="term" value="P:response to cobalt ion"/>
    <property type="evidence" value="ECO:0007669"/>
    <property type="project" value="TreeGrafter"/>
</dbReference>
<feature type="transmembrane region" description="Helical" evidence="1">
    <location>
        <begin position="168"/>
        <end position="193"/>
    </location>
</feature>
<name>A0A6N7ISS5_9FIRM</name>
<gene>
    <name evidence="3" type="ORF">GFC01_12755</name>
</gene>
<feature type="transmembrane region" description="Helical" evidence="1">
    <location>
        <begin position="48"/>
        <end position="67"/>
    </location>
</feature>
<dbReference type="Pfam" id="PF13386">
    <property type="entry name" value="DsbD_2"/>
    <property type="match status" value="1"/>
</dbReference>
<dbReference type="InterPro" id="IPR039447">
    <property type="entry name" value="UreH-like_TM_dom"/>
</dbReference>
<keyword evidence="1" id="KW-1133">Transmembrane helix</keyword>
<dbReference type="PANTHER" id="PTHR40659:SF1">
    <property type="entry name" value="NICKEL_COBALT EFFLUX SYSTEM RCNA"/>
    <property type="match status" value="1"/>
</dbReference>
<dbReference type="GO" id="GO:0046583">
    <property type="term" value="F:monoatomic cation efflux transmembrane transporter activity"/>
    <property type="evidence" value="ECO:0007669"/>
    <property type="project" value="TreeGrafter"/>
</dbReference>